<dbReference type="EMBL" id="CADEPI010000449">
    <property type="protein sequence ID" value="CAB3386041.1"/>
    <property type="molecule type" value="Genomic_DNA"/>
</dbReference>
<gene>
    <name evidence="7" type="ORF">CLODIP_2_CD07675</name>
</gene>
<evidence type="ECO:0000313" key="8">
    <source>
        <dbReference type="Proteomes" id="UP000494165"/>
    </source>
</evidence>
<evidence type="ECO:0000256" key="1">
    <source>
        <dbReference type="ARBA" id="ARBA00004479"/>
    </source>
</evidence>
<evidence type="ECO:0000256" key="4">
    <source>
        <dbReference type="ARBA" id="ARBA00022989"/>
    </source>
</evidence>
<accession>A0A8S1DY13</accession>
<keyword evidence="3 6" id="KW-0732">Signal</keyword>
<feature type="chain" id="PRO_5035861264" evidence="6">
    <location>
        <begin position="22"/>
        <end position="381"/>
    </location>
</feature>
<evidence type="ECO:0000256" key="6">
    <source>
        <dbReference type="SAM" id="SignalP"/>
    </source>
</evidence>
<proteinExistence type="predicted"/>
<feature type="transmembrane region" description="Helical" evidence="5">
    <location>
        <begin position="331"/>
        <end position="352"/>
    </location>
</feature>
<dbReference type="Proteomes" id="UP000494165">
    <property type="component" value="Unassembled WGS sequence"/>
</dbReference>
<protein>
    <submittedName>
        <fullName evidence="7">Uncharacterized protein</fullName>
    </submittedName>
</protein>
<evidence type="ECO:0000256" key="2">
    <source>
        <dbReference type="ARBA" id="ARBA00022692"/>
    </source>
</evidence>
<evidence type="ECO:0000256" key="5">
    <source>
        <dbReference type="SAM" id="Phobius"/>
    </source>
</evidence>
<reference evidence="7 8" key="1">
    <citation type="submission" date="2020-04" db="EMBL/GenBank/DDBJ databases">
        <authorList>
            <person name="Alioto T."/>
            <person name="Alioto T."/>
            <person name="Gomez Garrido J."/>
        </authorList>
    </citation>
    <scope>NUCLEOTIDE SEQUENCE [LARGE SCALE GENOMIC DNA]</scope>
</reference>
<comment type="caution">
    <text evidence="7">The sequence shown here is derived from an EMBL/GenBank/DDBJ whole genome shotgun (WGS) entry which is preliminary data.</text>
</comment>
<organism evidence="7 8">
    <name type="scientific">Cloeon dipterum</name>
    <dbReference type="NCBI Taxonomy" id="197152"/>
    <lineage>
        <taxon>Eukaryota</taxon>
        <taxon>Metazoa</taxon>
        <taxon>Ecdysozoa</taxon>
        <taxon>Arthropoda</taxon>
        <taxon>Hexapoda</taxon>
        <taxon>Insecta</taxon>
        <taxon>Pterygota</taxon>
        <taxon>Palaeoptera</taxon>
        <taxon>Ephemeroptera</taxon>
        <taxon>Pisciforma</taxon>
        <taxon>Baetidae</taxon>
        <taxon>Cloeon</taxon>
    </lineage>
</organism>
<keyword evidence="2 5" id="KW-0812">Transmembrane</keyword>
<keyword evidence="5" id="KW-0472">Membrane</keyword>
<comment type="subcellular location">
    <subcellularLocation>
        <location evidence="1">Membrane</location>
        <topology evidence="1">Single-pass type I membrane protein</topology>
    </subcellularLocation>
</comment>
<evidence type="ECO:0000256" key="3">
    <source>
        <dbReference type="ARBA" id="ARBA00022729"/>
    </source>
</evidence>
<name>A0A8S1DY13_9INSE</name>
<dbReference type="PANTHER" id="PTHR13055:SF12">
    <property type="entry name" value="LD40707P"/>
    <property type="match status" value="1"/>
</dbReference>
<keyword evidence="4 5" id="KW-1133">Transmembrane helix</keyword>
<keyword evidence="8" id="KW-1185">Reference proteome</keyword>
<dbReference type="PANTHER" id="PTHR13055">
    <property type="entry name" value="TUMOR ENDOTHELIAL MARKER 7 RELATED"/>
    <property type="match status" value="1"/>
</dbReference>
<evidence type="ECO:0000313" key="7">
    <source>
        <dbReference type="EMBL" id="CAB3386041.1"/>
    </source>
</evidence>
<feature type="signal peptide" evidence="6">
    <location>
        <begin position="1"/>
        <end position="21"/>
    </location>
</feature>
<dbReference type="InterPro" id="IPR031152">
    <property type="entry name" value="PLXDC"/>
</dbReference>
<dbReference type="AlphaFoldDB" id="A0A8S1DY13"/>
<dbReference type="GO" id="GO:0016020">
    <property type="term" value="C:membrane"/>
    <property type="evidence" value="ECO:0007669"/>
    <property type="project" value="UniProtKB-SubCell"/>
</dbReference>
<sequence length="381" mass="43997">MPVLLTGIALILATVILETKSHHFIKEDECPEGQPHIKKHAGKEGNEFMQVEYFREDHMADLWWVDMDKENSPACNLTDLFNSGKKENVTLVYGFLFFEHYITNLSISEEGGIQSVDSRHDWFIAPLLVDPSRIKKSTVKYVESSNALVVQWEIESDEWDRELSFQLVVFRSVRIQFAYKRIPFGSLQNFSQKFDGIKNTFGIGYEYKLKVLTDKKLWIGSIMDIKECDELLEGSAIEFKQLLPSYEMCCSARDLDFTHPRPKEELEKTDPTTEAEENTDRIFHLDAEIDEMRGSLRNQTANNLTGVELILQRNTAAAIKEEMEDVYWPAYNWYTIFILAISFFITFVLIACSFRKLLMTIPGVSQEDDEAIEIVVGEHIN</sequence>